<dbReference type="SUPFAM" id="SSF55455">
    <property type="entry name" value="SRF-like"/>
    <property type="match status" value="1"/>
</dbReference>
<name>A0AAV9KX07_9SOLN</name>
<keyword evidence="5" id="KW-0539">Nucleus</keyword>
<reference evidence="7 8" key="1">
    <citation type="submission" date="2023-10" db="EMBL/GenBank/DDBJ databases">
        <title>Genome-Wide Identification Analysis in wild type Solanum Pinnatisectum Reveals Some Genes Defensing Phytophthora Infestans.</title>
        <authorList>
            <person name="Sun C."/>
        </authorList>
    </citation>
    <scope>NUCLEOTIDE SEQUENCE [LARGE SCALE GENOMIC DNA]</scope>
    <source>
        <strain evidence="7">LQN</strain>
        <tissue evidence="7">Leaf</tissue>
    </source>
</reference>
<keyword evidence="3" id="KW-0238">DNA-binding</keyword>
<sequence>MARSSHKKNCIEKIQNKKQRNVKFSKRRTGLFKKESELSTLCDSLSAMVIVNPPTNIDGTNSDLTVPRENDTRKVNSELIQINKMLEEEHKRIIRLNTGRSYENFNSL</sequence>
<comment type="subcellular location">
    <subcellularLocation>
        <location evidence="1">Nucleus</location>
    </subcellularLocation>
</comment>
<keyword evidence="4" id="KW-0804">Transcription</keyword>
<evidence type="ECO:0000313" key="8">
    <source>
        <dbReference type="Proteomes" id="UP001311915"/>
    </source>
</evidence>
<keyword evidence="2" id="KW-0805">Transcription regulation</keyword>
<dbReference type="SMART" id="SM00432">
    <property type="entry name" value="MADS"/>
    <property type="match status" value="1"/>
</dbReference>
<evidence type="ECO:0000256" key="5">
    <source>
        <dbReference type="ARBA" id="ARBA00023242"/>
    </source>
</evidence>
<dbReference type="Gene3D" id="3.40.1810.10">
    <property type="entry name" value="Transcription factor, MADS-box"/>
    <property type="match status" value="1"/>
</dbReference>
<dbReference type="PANTHER" id="PTHR11945:SF661">
    <property type="entry name" value="MADS-BOX DOMAIN-CONTAINING PROTEIN"/>
    <property type="match status" value="1"/>
</dbReference>
<dbReference type="GO" id="GO:0000978">
    <property type="term" value="F:RNA polymerase II cis-regulatory region sequence-specific DNA binding"/>
    <property type="evidence" value="ECO:0007669"/>
    <property type="project" value="TreeGrafter"/>
</dbReference>
<comment type="caution">
    <text evidence="7">The sequence shown here is derived from an EMBL/GenBank/DDBJ whole genome shotgun (WGS) entry which is preliminary data.</text>
</comment>
<dbReference type="GO" id="GO:0000981">
    <property type="term" value="F:DNA-binding transcription factor activity, RNA polymerase II-specific"/>
    <property type="evidence" value="ECO:0007669"/>
    <property type="project" value="TreeGrafter"/>
</dbReference>
<dbReference type="GO" id="GO:0005634">
    <property type="term" value="C:nucleus"/>
    <property type="evidence" value="ECO:0007669"/>
    <property type="project" value="UniProtKB-SubCell"/>
</dbReference>
<evidence type="ECO:0000256" key="1">
    <source>
        <dbReference type="ARBA" id="ARBA00004123"/>
    </source>
</evidence>
<dbReference type="Proteomes" id="UP001311915">
    <property type="component" value="Unassembled WGS sequence"/>
</dbReference>
<accession>A0AAV9KX07</accession>
<protein>
    <recommendedName>
        <fullName evidence="6">MADS-box domain-containing protein</fullName>
    </recommendedName>
</protein>
<dbReference type="Pfam" id="PF00319">
    <property type="entry name" value="SRF-TF"/>
    <property type="match status" value="1"/>
</dbReference>
<evidence type="ECO:0000313" key="7">
    <source>
        <dbReference type="EMBL" id="KAK4717572.1"/>
    </source>
</evidence>
<feature type="domain" description="MADS-box" evidence="6">
    <location>
        <begin position="4"/>
        <end position="52"/>
    </location>
</feature>
<proteinExistence type="predicted"/>
<dbReference type="InterPro" id="IPR002100">
    <property type="entry name" value="TF_MADSbox"/>
</dbReference>
<keyword evidence="8" id="KW-1185">Reference proteome</keyword>
<evidence type="ECO:0000256" key="3">
    <source>
        <dbReference type="ARBA" id="ARBA00023125"/>
    </source>
</evidence>
<dbReference type="AlphaFoldDB" id="A0AAV9KX07"/>
<dbReference type="PROSITE" id="PS50066">
    <property type="entry name" value="MADS_BOX_2"/>
    <property type="match status" value="1"/>
</dbReference>
<evidence type="ECO:0000259" key="6">
    <source>
        <dbReference type="PROSITE" id="PS50066"/>
    </source>
</evidence>
<dbReference type="InterPro" id="IPR036879">
    <property type="entry name" value="TF_MADSbox_sf"/>
</dbReference>
<evidence type="ECO:0000256" key="2">
    <source>
        <dbReference type="ARBA" id="ARBA00023015"/>
    </source>
</evidence>
<dbReference type="EMBL" id="JAWPEI010000008">
    <property type="protein sequence ID" value="KAK4717572.1"/>
    <property type="molecule type" value="Genomic_DNA"/>
</dbReference>
<dbReference type="PRINTS" id="PR00404">
    <property type="entry name" value="MADSDOMAIN"/>
</dbReference>
<gene>
    <name evidence="7" type="ORF">R3W88_015910</name>
</gene>
<evidence type="ECO:0000256" key="4">
    <source>
        <dbReference type="ARBA" id="ARBA00023163"/>
    </source>
</evidence>
<organism evidence="7 8">
    <name type="scientific">Solanum pinnatisectum</name>
    <name type="common">tansyleaf nightshade</name>
    <dbReference type="NCBI Taxonomy" id="50273"/>
    <lineage>
        <taxon>Eukaryota</taxon>
        <taxon>Viridiplantae</taxon>
        <taxon>Streptophyta</taxon>
        <taxon>Embryophyta</taxon>
        <taxon>Tracheophyta</taxon>
        <taxon>Spermatophyta</taxon>
        <taxon>Magnoliopsida</taxon>
        <taxon>eudicotyledons</taxon>
        <taxon>Gunneridae</taxon>
        <taxon>Pentapetalae</taxon>
        <taxon>asterids</taxon>
        <taxon>lamiids</taxon>
        <taxon>Solanales</taxon>
        <taxon>Solanaceae</taxon>
        <taxon>Solanoideae</taxon>
        <taxon>Solaneae</taxon>
        <taxon>Solanum</taxon>
    </lineage>
</organism>
<dbReference type="PANTHER" id="PTHR11945">
    <property type="entry name" value="MADS BOX PROTEIN"/>
    <property type="match status" value="1"/>
</dbReference>
<dbReference type="GO" id="GO:0046983">
    <property type="term" value="F:protein dimerization activity"/>
    <property type="evidence" value="ECO:0007669"/>
    <property type="project" value="InterPro"/>
</dbReference>